<organism evidence="1">
    <name type="scientific">Eutreptiella gymnastica</name>
    <dbReference type="NCBI Taxonomy" id="73025"/>
    <lineage>
        <taxon>Eukaryota</taxon>
        <taxon>Discoba</taxon>
        <taxon>Euglenozoa</taxon>
        <taxon>Euglenida</taxon>
        <taxon>Spirocuta</taxon>
        <taxon>Euglenophyceae</taxon>
        <taxon>Eutreptiales</taxon>
        <taxon>Eutreptiaceae</taxon>
        <taxon>Eutreptiella</taxon>
    </lineage>
</organism>
<name>A0A7S1J1Q5_9EUGL</name>
<evidence type="ECO:0000313" key="1">
    <source>
        <dbReference type="EMBL" id="CAD9029287.1"/>
    </source>
</evidence>
<sequence length="106" mass="11784">MTGPGDPTRLGMATDERAGHGIESLRVPWKACRLEAPSLLATHVGMSVRLHERPVLNFSRCIDFHLTNPPAPGFGPRHQTRGWKKIAWQATCPPIPQFLVPLRSLQ</sequence>
<protein>
    <submittedName>
        <fullName evidence="1">Uncharacterized protein</fullName>
    </submittedName>
</protein>
<reference evidence="1" key="1">
    <citation type="submission" date="2021-01" db="EMBL/GenBank/DDBJ databases">
        <authorList>
            <person name="Corre E."/>
            <person name="Pelletier E."/>
            <person name="Niang G."/>
            <person name="Scheremetjew M."/>
            <person name="Finn R."/>
            <person name="Kale V."/>
            <person name="Holt S."/>
            <person name="Cochrane G."/>
            <person name="Meng A."/>
            <person name="Brown T."/>
            <person name="Cohen L."/>
        </authorList>
    </citation>
    <scope>NUCLEOTIDE SEQUENCE</scope>
    <source>
        <strain evidence="1">NIES-381</strain>
    </source>
</reference>
<dbReference type="EMBL" id="HBGA01108569">
    <property type="protein sequence ID" value="CAD9029287.1"/>
    <property type="molecule type" value="Transcribed_RNA"/>
</dbReference>
<accession>A0A7S1J1Q5</accession>
<proteinExistence type="predicted"/>
<gene>
    <name evidence="1" type="ORF">EGYM00392_LOCUS40424</name>
</gene>
<dbReference type="AlphaFoldDB" id="A0A7S1J1Q5"/>